<gene>
    <name evidence="1" type="ORF">LCMiAC02_03340</name>
</gene>
<sequence length="229" mass="26525">MNSVELNKFSLKIITDDGDVDKIMRNGSNYYALPDRTEYKLKLGNYNNVKADAHVWIDGEKVGVWRLKSYSNITIERPAKISRKFTLLKENSRKARNAGITRGKAKNGLIKVVFKPEKKYNRWQNDSFSFLSSDFRSDNECYHNISAQQCMSNSNYNCNNFSSGATTLGDDSYQRFDKVESIDEIDHNLVTTLYARLIIDNNTYMYRKPYIGLRQALNTVKYPSRITDF</sequence>
<organism evidence="1">
    <name type="scientific">Mimivirus LCMiAC02</name>
    <dbReference type="NCBI Taxonomy" id="2506609"/>
    <lineage>
        <taxon>Viruses</taxon>
        <taxon>Varidnaviria</taxon>
        <taxon>Bamfordvirae</taxon>
        <taxon>Nucleocytoviricota</taxon>
        <taxon>Megaviricetes</taxon>
        <taxon>Imitervirales</taxon>
        <taxon>Mimiviridae</taxon>
        <taxon>Klosneuvirinae</taxon>
    </lineage>
</organism>
<reference evidence="1" key="1">
    <citation type="journal article" date="2019" name="MBio">
        <title>Virus Genomes from Deep Sea Sediments Expand the Ocean Megavirome and Support Independent Origins of Viral Gigantism.</title>
        <authorList>
            <person name="Backstrom D."/>
            <person name="Yutin N."/>
            <person name="Jorgensen S.L."/>
            <person name="Dharamshi J."/>
            <person name="Homa F."/>
            <person name="Zaremba-Niedwiedzka K."/>
            <person name="Spang A."/>
            <person name="Wolf Y.I."/>
            <person name="Koonin E.V."/>
            <person name="Ettema T.J."/>
        </authorList>
    </citation>
    <scope>NUCLEOTIDE SEQUENCE</scope>
</reference>
<name>A0A4D5XER5_9VIRU</name>
<accession>A0A4D5XER5</accession>
<protein>
    <submittedName>
        <fullName evidence="1">Uncharacterized protein</fullName>
    </submittedName>
</protein>
<evidence type="ECO:0000313" key="1">
    <source>
        <dbReference type="EMBL" id="QBK89239.1"/>
    </source>
</evidence>
<proteinExistence type="predicted"/>
<dbReference type="EMBL" id="MK500410">
    <property type="protein sequence ID" value="QBK89239.1"/>
    <property type="molecule type" value="Genomic_DNA"/>
</dbReference>